<sequence length="154" mass="17290">MMYPAGDDLVHTLIGSEIKSYKLKDKDIKICYERNVMTPSKTNSVYGAFGAPGLLYIPYNAATVTRVGRELLPTAIKIIQDEFKMNVIYGDTDSCVVEGDAISVNVIIRRVCEETSINMEFEKKLKSFILRYGTIHFTFVASVYKEAIQCGLDL</sequence>
<feature type="domain" description="DNA-directed DNA polymerase family B multifunctional" evidence="7">
    <location>
        <begin position="42"/>
        <end position="109"/>
    </location>
</feature>
<dbReference type="GO" id="GO:0003887">
    <property type="term" value="F:DNA-directed DNA polymerase activity"/>
    <property type="evidence" value="ECO:0007669"/>
    <property type="project" value="UniProtKB-KW"/>
</dbReference>
<keyword evidence="3" id="KW-0548">Nucleotidyltransferase</keyword>
<evidence type="ECO:0000259" key="7">
    <source>
        <dbReference type="Pfam" id="PF00136"/>
    </source>
</evidence>
<keyword evidence="2" id="KW-0808">Transferase</keyword>
<organism evidence="8 9">
    <name type="scientific">Conidiobolus coronatus (strain ATCC 28846 / CBS 209.66 / NRRL 28638)</name>
    <name type="common">Delacroixia coronata</name>
    <dbReference type="NCBI Taxonomy" id="796925"/>
    <lineage>
        <taxon>Eukaryota</taxon>
        <taxon>Fungi</taxon>
        <taxon>Fungi incertae sedis</taxon>
        <taxon>Zoopagomycota</taxon>
        <taxon>Entomophthoromycotina</taxon>
        <taxon>Entomophthoromycetes</taxon>
        <taxon>Entomophthorales</taxon>
        <taxon>Ancylistaceae</taxon>
        <taxon>Conidiobolus</taxon>
    </lineage>
</organism>
<dbReference type="InterPro" id="IPR017964">
    <property type="entry name" value="DNA-dir_DNA_pol_B_CS"/>
</dbReference>
<dbReference type="Gene3D" id="3.90.1600.10">
    <property type="entry name" value="Palm domain of DNA polymerase"/>
    <property type="match status" value="1"/>
</dbReference>
<dbReference type="InterPro" id="IPR050240">
    <property type="entry name" value="DNA_pol_type-B"/>
</dbReference>
<gene>
    <name evidence="8" type="ORF">CONCODRAFT_15657</name>
</gene>
<protein>
    <recommendedName>
        <fullName evidence="1">DNA-directed DNA polymerase</fullName>
        <ecNumber evidence="1">2.7.7.7</ecNumber>
    </recommendedName>
</protein>
<reference evidence="8 9" key="1">
    <citation type="journal article" date="2015" name="Genome Biol. Evol.">
        <title>Phylogenomic analyses indicate that early fungi evolved digesting cell walls of algal ancestors of land plants.</title>
        <authorList>
            <person name="Chang Y."/>
            <person name="Wang S."/>
            <person name="Sekimoto S."/>
            <person name="Aerts A.L."/>
            <person name="Choi C."/>
            <person name="Clum A."/>
            <person name="LaButti K.M."/>
            <person name="Lindquist E.A."/>
            <person name="Yee Ngan C."/>
            <person name="Ohm R.A."/>
            <person name="Salamov A.A."/>
            <person name="Grigoriev I.V."/>
            <person name="Spatafora J.W."/>
            <person name="Berbee M.L."/>
        </authorList>
    </citation>
    <scope>NUCLEOTIDE SEQUENCE [LARGE SCALE GENOMIC DNA]</scope>
    <source>
        <strain evidence="8 9">NRRL 28638</strain>
    </source>
</reference>
<keyword evidence="9" id="KW-1185">Reference proteome</keyword>
<dbReference type="SUPFAM" id="SSF56672">
    <property type="entry name" value="DNA/RNA polymerases"/>
    <property type="match status" value="1"/>
</dbReference>
<dbReference type="GO" id="GO:0000166">
    <property type="term" value="F:nucleotide binding"/>
    <property type="evidence" value="ECO:0007669"/>
    <property type="project" value="InterPro"/>
</dbReference>
<dbReference type="OrthoDB" id="6755010at2759"/>
<dbReference type="Pfam" id="PF00136">
    <property type="entry name" value="DNA_pol_B"/>
    <property type="match status" value="1"/>
</dbReference>
<dbReference type="EC" id="2.7.7.7" evidence="1"/>
<evidence type="ECO:0000256" key="2">
    <source>
        <dbReference type="ARBA" id="ARBA00022679"/>
    </source>
</evidence>
<evidence type="ECO:0000256" key="4">
    <source>
        <dbReference type="ARBA" id="ARBA00022932"/>
    </source>
</evidence>
<evidence type="ECO:0000256" key="5">
    <source>
        <dbReference type="ARBA" id="ARBA00023125"/>
    </source>
</evidence>
<dbReference type="GO" id="GO:0003677">
    <property type="term" value="F:DNA binding"/>
    <property type="evidence" value="ECO:0007669"/>
    <property type="project" value="UniProtKB-KW"/>
</dbReference>
<dbReference type="InterPro" id="IPR006134">
    <property type="entry name" value="DNA-dir_DNA_pol_B_multi_dom"/>
</dbReference>
<evidence type="ECO:0000256" key="1">
    <source>
        <dbReference type="ARBA" id="ARBA00012417"/>
    </source>
</evidence>
<comment type="catalytic activity">
    <reaction evidence="6">
        <text>DNA(n) + a 2'-deoxyribonucleoside 5'-triphosphate = DNA(n+1) + diphosphate</text>
        <dbReference type="Rhea" id="RHEA:22508"/>
        <dbReference type="Rhea" id="RHEA-COMP:17339"/>
        <dbReference type="Rhea" id="RHEA-COMP:17340"/>
        <dbReference type="ChEBI" id="CHEBI:33019"/>
        <dbReference type="ChEBI" id="CHEBI:61560"/>
        <dbReference type="ChEBI" id="CHEBI:173112"/>
        <dbReference type="EC" id="2.7.7.7"/>
    </reaction>
</comment>
<dbReference type="InterPro" id="IPR043502">
    <property type="entry name" value="DNA/RNA_pol_sf"/>
</dbReference>
<evidence type="ECO:0000256" key="6">
    <source>
        <dbReference type="ARBA" id="ARBA00049244"/>
    </source>
</evidence>
<dbReference type="InterPro" id="IPR023211">
    <property type="entry name" value="DNA_pol_palm_dom_sf"/>
</dbReference>
<keyword evidence="4" id="KW-0239">DNA-directed DNA polymerase</keyword>
<evidence type="ECO:0000256" key="3">
    <source>
        <dbReference type="ARBA" id="ARBA00022695"/>
    </source>
</evidence>
<evidence type="ECO:0000313" key="8">
    <source>
        <dbReference type="EMBL" id="KXN73169.1"/>
    </source>
</evidence>
<keyword evidence="5" id="KW-0238">DNA-binding</keyword>
<dbReference type="PANTHER" id="PTHR10322:SF23">
    <property type="entry name" value="DNA POLYMERASE DELTA CATALYTIC SUBUNIT"/>
    <property type="match status" value="1"/>
</dbReference>
<dbReference type="GO" id="GO:0006261">
    <property type="term" value="P:DNA-templated DNA replication"/>
    <property type="evidence" value="ECO:0007669"/>
    <property type="project" value="TreeGrafter"/>
</dbReference>
<proteinExistence type="predicted"/>
<dbReference type="AlphaFoldDB" id="A0A137PDU1"/>
<accession>A0A137PDU1</accession>
<name>A0A137PDU1_CONC2</name>
<dbReference type="EMBL" id="KQ964440">
    <property type="protein sequence ID" value="KXN73169.1"/>
    <property type="molecule type" value="Genomic_DNA"/>
</dbReference>
<dbReference type="PROSITE" id="PS00116">
    <property type="entry name" value="DNA_POLYMERASE_B"/>
    <property type="match status" value="1"/>
</dbReference>
<dbReference type="Proteomes" id="UP000070444">
    <property type="component" value="Unassembled WGS sequence"/>
</dbReference>
<evidence type="ECO:0000313" key="9">
    <source>
        <dbReference type="Proteomes" id="UP000070444"/>
    </source>
</evidence>
<dbReference type="PANTHER" id="PTHR10322">
    <property type="entry name" value="DNA POLYMERASE CATALYTIC SUBUNIT"/>
    <property type="match status" value="1"/>
</dbReference>